<dbReference type="Gene3D" id="2.60.40.200">
    <property type="entry name" value="Superoxide dismutase, copper/zinc binding domain"/>
    <property type="match status" value="1"/>
</dbReference>
<sequence>MDDGGRGPNNTDTLTTGNSGARFACGVIAISSDFSSVIYNGGACSLNVQQSTMALAALTSVLVAFLLSR</sequence>
<dbReference type="InterPro" id="IPR018152">
    <property type="entry name" value="SOD_Cu/Zn_BS"/>
</dbReference>
<keyword evidence="2" id="KW-1185">Reference proteome</keyword>
<reference evidence="3" key="1">
    <citation type="submission" date="2022-11" db="UniProtKB">
        <authorList>
            <consortium name="WormBaseParasite"/>
        </authorList>
    </citation>
    <scope>IDENTIFICATION</scope>
</reference>
<dbReference type="GO" id="GO:0046872">
    <property type="term" value="F:metal ion binding"/>
    <property type="evidence" value="ECO:0007669"/>
    <property type="project" value="InterPro"/>
</dbReference>
<dbReference type="PROSITE" id="PS00332">
    <property type="entry name" value="SOD_CU_ZN_2"/>
    <property type="match status" value="1"/>
</dbReference>
<evidence type="ECO:0000313" key="2">
    <source>
        <dbReference type="Proteomes" id="UP000887565"/>
    </source>
</evidence>
<keyword evidence="1" id="KW-0812">Transmembrane</keyword>
<protein>
    <submittedName>
        <fullName evidence="3">Superoxide dismutase</fullName>
    </submittedName>
</protein>
<keyword evidence="1" id="KW-1133">Transmembrane helix</keyword>
<organism evidence="2 3">
    <name type="scientific">Romanomermis culicivorax</name>
    <name type="common">Nematode worm</name>
    <dbReference type="NCBI Taxonomy" id="13658"/>
    <lineage>
        <taxon>Eukaryota</taxon>
        <taxon>Metazoa</taxon>
        <taxon>Ecdysozoa</taxon>
        <taxon>Nematoda</taxon>
        <taxon>Enoplea</taxon>
        <taxon>Dorylaimia</taxon>
        <taxon>Mermithida</taxon>
        <taxon>Mermithoidea</taxon>
        <taxon>Mermithidae</taxon>
        <taxon>Romanomermis</taxon>
    </lineage>
</organism>
<dbReference type="SUPFAM" id="SSF49329">
    <property type="entry name" value="Cu,Zn superoxide dismutase-like"/>
    <property type="match status" value="1"/>
</dbReference>
<dbReference type="WBParaSite" id="nRc.2.0.1.t24715-RA">
    <property type="protein sequence ID" value="nRc.2.0.1.t24715-RA"/>
    <property type="gene ID" value="nRc.2.0.1.g24715"/>
</dbReference>
<dbReference type="GO" id="GO:0006801">
    <property type="term" value="P:superoxide metabolic process"/>
    <property type="evidence" value="ECO:0007669"/>
    <property type="project" value="InterPro"/>
</dbReference>
<keyword evidence="1" id="KW-0472">Membrane</keyword>
<name>A0A915JDX1_ROMCU</name>
<accession>A0A915JDX1</accession>
<evidence type="ECO:0000256" key="1">
    <source>
        <dbReference type="SAM" id="Phobius"/>
    </source>
</evidence>
<proteinExistence type="predicted"/>
<dbReference type="Proteomes" id="UP000887565">
    <property type="component" value="Unplaced"/>
</dbReference>
<evidence type="ECO:0000313" key="3">
    <source>
        <dbReference type="WBParaSite" id="nRc.2.0.1.t24715-RA"/>
    </source>
</evidence>
<dbReference type="AlphaFoldDB" id="A0A915JDX1"/>
<dbReference type="InterPro" id="IPR036423">
    <property type="entry name" value="SOD-like_Cu/Zn_dom_sf"/>
</dbReference>
<feature type="transmembrane region" description="Helical" evidence="1">
    <location>
        <begin position="48"/>
        <end position="67"/>
    </location>
</feature>